<dbReference type="AlphaFoldDB" id="A0A3A2ZUN2"/>
<evidence type="ECO:0008006" key="6">
    <source>
        <dbReference type="Google" id="ProtNLM"/>
    </source>
</evidence>
<feature type="transmembrane region" description="Helical" evidence="1">
    <location>
        <begin position="36"/>
        <end position="53"/>
    </location>
</feature>
<dbReference type="InterPro" id="IPR018823">
    <property type="entry name" value="ArAE_2_N"/>
</dbReference>
<evidence type="ECO:0000259" key="2">
    <source>
        <dbReference type="Pfam" id="PF10334"/>
    </source>
</evidence>
<feature type="transmembrane region" description="Helical" evidence="1">
    <location>
        <begin position="730"/>
        <end position="750"/>
    </location>
</feature>
<keyword evidence="1" id="KW-0812">Transmembrane</keyword>
<dbReference type="Pfam" id="PF10337">
    <property type="entry name" value="ArAE_2_N"/>
    <property type="match status" value="1"/>
</dbReference>
<keyword evidence="5" id="KW-1185">Reference proteome</keyword>
<evidence type="ECO:0000256" key="1">
    <source>
        <dbReference type="SAM" id="Phobius"/>
    </source>
</evidence>
<feature type="transmembrane region" description="Helical" evidence="1">
    <location>
        <begin position="198"/>
        <end position="217"/>
    </location>
</feature>
<dbReference type="STRING" id="2070753.A0A3A2ZUN2"/>
<dbReference type="InterPro" id="IPR018820">
    <property type="entry name" value="BRE4-related_DUF2421"/>
</dbReference>
<dbReference type="OrthoDB" id="2274698at2759"/>
<evidence type="ECO:0000313" key="5">
    <source>
        <dbReference type="Proteomes" id="UP000266188"/>
    </source>
</evidence>
<name>A0A3A2ZUN2_9EURO</name>
<accession>A0A3A2ZUN2</accession>
<feature type="transmembrane region" description="Helical" evidence="1">
    <location>
        <begin position="166"/>
        <end position="186"/>
    </location>
</feature>
<keyword evidence="1" id="KW-1133">Transmembrane helix</keyword>
<dbReference type="Pfam" id="PF10334">
    <property type="entry name" value="BRE4"/>
    <property type="match status" value="1"/>
</dbReference>
<evidence type="ECO:0000313" key="4">
    <source>
        <dbReference type="EMBL" id="RJE26879.1"/>
    </source>
</evidence>
<organism evidence="4 5">
    <name type="scientific">Aspergillus sclerotialis</name>
    <dbReference type="NCBI Taxonomy" id="2070753"/>
    <lineage>
        <taxon>Eukaryota</taxon>
        <taxon>Fungi</taxon>
        <taxon>Dikarya</taxon>
        <taxon>Ascomycota</taxon>
        <taxon>Pezizomycotina</taxon>
        <taxon>Eurotiomycetes</taxon>
        <taxon>Eurotiomycetidae</taxon>
        <taxon>Eurotiales</taxon>
        <taxon>Aspergillaceae</taxon>
        <taxon>Aspergillus</taxon>
        <taxon>Aspergillus subgen. Polypaecilum</taxon>
    </lineage>
</organism>
<comment type="caution">
    <text evidence="4">The sequence shown here is derived from an EMBL/GenBank/DDBJ whole genome shotgun (WGS) entry which is preliminary data.</text>
</comment>
<feature type="domain" description="Putative ER transporter 6TM N-terminal" evidence="3">
    <location>
        <begin position="22"/>
        <end position="452"/>
    </location>
</feature>
<feature type="transmembrane region" description="Helical" evidence="1">
    <location>
        <begin position="692"/>
        <end position="710"/>
    </location>
</feature>
<sequence length="969" mass="106665">MSDSSQTVQHEDKSPARKPRKLPSWLDHFNARDLKVLFRCAVAAWVAALLMFIHPALRTIGQATFFACMVIFMVPPAGVVFMFFLGTLTLLIGMALAWAWGVIVMKAALAARPQAETLAKLQSLEQQLVNQVKATGANPAFLQQQYVFDGFMLDARARLRAKNPKFVLLQIFGTIIADIFLTIGPLMPSFNGTLPKTLILPAAIGVGLGLACGVLLFPRSTSHIVLASMEGLLSLSKLPLNFTLASLMNKEVLTLEQLRETKGKIIGVYNQMEPALAFLPLDFSVGRWNADDIKSLRGHIRRAMGASLSLLEFHMARVRSNLRLERMAAASNVEVDKTEKANEKRPNQAGLRELMEHMKLMQAFQSPEGEALQLETIETLRESSATILPACQDAMAASIECIHTANSRRWFGRPSKEQNEQLVAKSRDILEALGSARSSFASDTTERLLQKHGDAFDESGNLKKGDTLATHSVRGIMIGMIFEEHVIELADALEKLLSHVITLLQHRPGVRIWFPTSIRYAAAWLFRKEVAAPVRTSDDVDPDEAGAQAKEAQRRLLITRGYTMKKRSGLGRAVLGTYHWFISTEGLYALRMVVVTIALAIPAVIPSSAGFYYRFKGIWGLIMAQTAVVVYMADFTFSAVCRVIGTVIGGVVGLVAWYIGSGHGPGNPYGLGAIMAAVCIIFMWARLFFPTALLQATILGAATCILIVGYSYDFTYIPQYGNPGIGYSVFWRRLVLVLVGMVAATIVQVFPRPPSATRHICKSLSNVMRSLSDHYAVLVSCWGRSDSDGGRFAEQITIEVAEKLASLDGMIALLRFEFSSSPFDSKSLDRVKLLCHEINLNVGRMLLLSSSLPVDLQDRLTHSFGVLDHRNIGDIMAVVGVVEQALKTGDALPEVLPTPLLKRCLDFFNTRDVDVTLTTDLIRDENYRKFCVALSSYLKILTAVDDLVLVVKGAVGEAHILSTEFIKDV</sequence>
<keyword evidence="1" id="KW-0472">Membrane</keyword>
<protein>
    <recommendedName>
        <fullName evidence="6">ER transporter 6TM N-terminal domain-containing protein</fullName>
    </recommendedName>
</protein>
<feature type="transmembrane region" description="Helical" evidence="1">
    <location>
        <begin position="666"/>
        <end position="685"/>
    </location>
</feature>
<dbReference type="Proteomes" id="UP000266188">
    <property type="component" value="Unassembled WGS sequence"/>
</dbReference>
<gene>
    <name evidence="4" type="ORF">PHISCL_00791</name>
</gene>
<feature type="transmembrane region" description="Helical" evidence="1">
    <location>
        <begin position="611"/>
        <end position="632"/>
    </location>
</feature>
<feature type="domain" description="DUF2421" evidence="2">
    <location>
        <begin position="751"/>
        <end position="959"/>
    </location>
</feature>
<dbReference type="PANTHER" id="PTHR37994:SF3">
    <property type="entry name" value="ER TRANSPORTER 6TM N-TERMINAL DOMAIN-CONTAINING PROTEIN"/>
    <property type="match status" value="1"/>
</dbReference>
<evidence type="ECO:0000259" key="3">
    <source>
        <dbReference type="Pfam" id="PF10337"/>
    </source>
</evidence>
<reference evidence="5" key="1">
    <citation type="submission" date="2017-02" db="EMBL/GenBank/DDBJ databases">
        <authorList>
            <person name="Tafer H."/>
            <person name="Lopandic K."/>
        </authorList>
    </citation>
    <scope>NUCLEOTIDE SEQUENCE [LARGE SCALE GENOMIC DNA]</scope>
    <source>
        <strain evidence="5">CBS 366.77</strain>
    </source>
</reference>
<dbReference type="EMBL" id="MVGC01000013">
    <property type="protein sequence ID" value="RJE26879.1"/>
    <property type="molecule type" value="Genomic_DNA"/>
</dbReference>
<proteinExistence type="predicted"/>
<feature type="transmembrane region" description="Helical" evidence="1">
    <location>
        <begin position="588"/>
        <end position="605"/>
    </location>
</feature>
<feature type="transmembrane region" description="Helical" evidence="1">
    <location>
        <begin position="639"/>
        <end position="660"/>
    </location>
</feature>
<dbReference type="PANTHER" id="PTHR37994">
    <property type="entry name" value="ARAE_2_N DOMAIN-CONTAINING PROTEIN-RELATED"/>
    <property type="match status" value="1"/>
</dbReference>